<organism evidence="2 3">
    <name type="scientific">Nocardia albiluteola</name>
    <dbReference type="NCBI Taxonomy" id="2842303"/>
    <lineage>
        <taxon>Bacteria</taxon>
        <taxon>Bacillati</taxon>
        <taxon>Actinomycetota</taxon>
        <taxon>Actinomycetes</taxon>
        <taxon>Mycobacteriales</taxon>
        <taxon>Nocardiaceae</taxon>
        <taxon>Nocardia</taxon>
    </lineage>
</organism>
<dbReference type="Proteomes" id="UP000733379">
    <property type="component" value="Unassembled WGS sequence"/>
</dbReference>
<dbReference type="RefSeq" id="WP_215919128.1">
    <property type="nucleotide sequence ID" value="NZ_JAHKNI010000007.1"/>
</dbReference>
<feature type="region of interest" description="Disordered" evidence="1">
    <location>
        <begin position="1"/>
        <end position="64"/>
    </location>
</feature>
<comment type="caution">
    <text evidence="2">The sequence shown here is derived from an EMBL/GenBank/DDBJ whole genome shotgun (WGS) entry which is preliminary data.</text>
</comment>
<gene>
    <name evidence="2" type="ORF">KO481_21510</name>
</gene>
<dbReference type="EMBL" id="JAHKNI010000007">
    <property type="protein sequence ID" value="MBU3064097.1"/>
    <property type="molecule type" value="Genomic_DNA"/>
</dbReference>
<proteinExistence type="predicted"/>
<reference evidence="2 3" key="1">
    <citation type="submission" date="2021-06" db="EMBL/GenBank/DDBJ databases">
        <title>Actinomycetes sequencing.</title>
        <authorList>
            <person name="Shan Q."/>
        </authorList>
    </citation>
    <scope>NUCLEOTIDE SEQUENCE [LARGE SCALE GENOMIC DNA]</scope>
    <source>
        <strain evidence="2 3">NEAU-G5</strain>
    </source>
</reference>
<evidence type="ECO:0000256" key="1">
    <source>
        <dbReference type="SAM" id="MobiDB-lite"/>
    </source>
</evidence>
<feature type="compositionally biased region" description="Acidic residues" evidence="1">
    <location>
        <begin position="52"/>
        <end position="64"/>
    </location>
</feature>
<sequence>MVRGGPGDAAGREPVRAPAEGIANTGAAQPNTAARRHASALTTATAPRETAVEAEEEMAEAVGV</sequence>
<protein>
    <submittedName>
        <fullName evidence="2">Uncharacterized protein</fullName>
    </submittedName>
</protein>
<accession>A0ABS6B1C2</accession>
<keyword evidence="3" id="KW-1185">Reference proteome</keyword>
<name>A0ABS6B1C2_9NOCA</name>
<evidence type="ECO:0000313" key="2">
    <source>
        <dbReference type="EMBL" id="MBU3064097.1"/>
    </source>
</evidence>
<evidence type="ECO:0000313" key="3">
    <source>
        <dbReference type="Proteomes" id="UP000733379"/>
    </source>
</evidence>